<dbReference type="KEGG" id="ehx:EMIHUDRAFT_227731"/>
<dbReference type="EnsemblProtists" id="EOD35187">
    <property type="protein sequence ID" value="EOD35187"/>
    <property type="gene ID" value="EMIHUDRAFT_227731"/>
</dbReference>
<evidence type="ECO:0000313" key="3">
    <source>
        <dbReference type="EnsemblProtists" id="EOD35187"/>
    </source>
</evidence>
<sequence>MAGEDAAPEMPTPPKSQIVLMVVMMGWKYLDVDVGPGTPGLLYLRLFYGAGMVLTVCCFGALYLKISAMPVDPKTKVKVTIEEPMKPKRTEEITLPEHDMREWKKMLTQSAASMVLIPLMHYKWEYTIPLVIQGVSGPLMLLSHSLSQVHLFGQPAEGALARPWKPPPTPFDGLKKAFEEPEAAAAPAEQAAGDAGGDAKKGSSKKKK</sequence>
<keyword evidence="2" id="KW-1133">Transmembrane helix</keyword>
<feature type="transmembrane region" description="Helical" evidence="2">
    <location>
        <begin position="46"/>
        <end position="64"/>
    </location>
</feature>
<feature type="compositionally biased region" description="Low complexity" evidence="1">
    <location>
        <begin position="183"/>
        <end position="193"/>
    </location>
</feature>
<feature type="region of interest" description="Disordered" evidence="1">
    <location>
        <begin position="160"/>
        <end position="208"/>
    </location>
</feature>
<reference evidence="3" key="2">
    <citation type="submission" date="2024-10" db="UniProtKB">
        <authorList>
            <consortium name="EnsemblProtists"/>
        </authorList>
    </citation>
    <scope>IDENTIFICATION</scope>
</reference>
<dbReference type="HOGENOM" id="CLU_1323057_0_0_1"/>
<dbReference type="Pfam" id="PF10032">
    <property type="entry name" value="Pho88"/>
    <property type="match status" value="1"/>
</dbReference>
<dbReference type="AlphaFoldDB" id="A0A0D3KHF2"/>
<dbReference type="PANTHER" id="PTHR28112:SF1">
    <property type="entry name" value="SRP-INDEPENDENT TARGETING PROTEIN 3"/>
    <property type="match status" value="1"/>
</dbReference>
<reference evidence="4" key="1">
    <citation type="journal article" date="2013" name="Nature">
        <title>Pan genome of the phytoplankton Emiliania underpins its global distribution.</title>
        <authorList>
            <person name="Read B.A."/>
            <person name="Kegel J."/>
            <person name="Klute M.J."/>
            <person name="Kuo A."/>
            <person name="Lefebvre S.C."/>
            <person name="Maumus F."/>
            <person name="Mayer C."/>
            <person name="Miller J."/>
            <person name="Monier A."/>
            <person name="Salamov A."/>
            <person name="Young J."/>
            <person name="Aguilar M."/>
            <person name="Claverie J.M."/>
            <person name="Frickenhaus S."/>
            <person name="Gonzalez K."/>
            <person name="Herman E.K."/>
            <person name="Lin Y.C."/>
            <person name="Napier J."/>
            <person name="Ogata H."/>
            <person name="Sarno A.F."/>
            <person name="Shmutz J."/>
            <person name="Schroeder D."/>
            <person name="de Vargas C."/>
            <person name="Verret F."/>
            <person name="von Dassow P."/>
            <person name="Valentin K."/>
            <person name="Van de Peer Y."/>
            <person name="Wheeler G."/>
            <person name="Dacks J.B."/>
            <person name="Delwiche C.F."/>
            <person name="Dyhrman S.T."/>
            <person name="Glockner G."/>
            <person name="John U."/>
            <person name="Richards T."/>
            <person name="Worden A.Z."/>
            <person name="Zhang X."/>
            <person name="Grigoriev I.V."/>
            <person name="Allen A.E."/>
            <person name="Bidle K."/>
            <person name="Borodovsky M."/>
            <person name="Bowler C."/>
            <person name="Brownlee C."/>
            <person name="Cock J.M."/>
            <person name="Elias M."/>
            <person name="Gladyshev V.N."/>
            <person name="Groth M."/>
            <person name="Guda C."/>
            <person name="Hadaegh A."/>
            <person name="Iglesias-Rodriguez M.D."/>
            <person name="Jenkins J."/>
            <person name="Jones B.M."/>
            <person name="Lawson T."/>
            <person name="Leese F."/>
            <person name="Lindquist E."/>
            <person name="Lobanov A."/>
            <person name="Lomsadze A."/>
            <person name="Malik S.B."/>
            <person name="Marsh M.E."/>
            <person name="Mackinder L."/>
            <person name="Mock T."/>
            <person name="Mueller-Roeber B."/>
            <person name="Pagarete A."/>
            <person name="Parker M."/>
            <person name="Probert I."/>
            <person name="Quesneville H."/>
            <person name="Raines C."/>
            <person name="Rensing S.A."/>
            <person name="Riano-Pachon D.M."/>
            <person name="Richier S."/>
            <person name="Rokitta S."/>
            <person name="Shiraiwa Y."/>
            <person name="Soanes D.M."/>
            <person name="van der Giezen M."/>
            <person name="Wahlund T.M."/>
            <person name="Williams B."/>
            <person name="Wilson W."/>
            <person name="Wolfe G."/>
            <person name="Wurch L.L."/>
        </authorList>
    </citation>
    <scope>NUCLEOTIDE SEQUENCE</scope>
</reference>
<organism evidence="3 4">
    <name type="scientific">Emiliania huxleyi (strain CCMP1516)</name>
    <dbReference type="NCBI Taxonomy" id="280463"/>
    <lineage>
        <taxon>Eukaryota</taxon>
        <taxon>Haptista</taxon>
        <taxon>Haptophyta</taxon>
        <taxon>Prymnesiophyceae</taxon>
        <taxon>Isochrysidales</taxon>
        <taxon>Noelaerhabdaceae</taxon>
        <taxon>Emiliania</taxon>
    </lineage>
</organism>
<evidence type="ECO:0000313" key="4">
    <source>
        <dbReference type="Proteomes" id="UP000013827"/>
    </source>
</evidence>
<evidence type="ECO:0000256" key="2">
    <source>
        <dbReference type="SAM" id="Phobius"/>
    </source>
</evidence>
<evidence type="ECO:0008006" key="5">
    <source>
        <dbReference type="Google" id="ProtNLM"/>
    </source>
</evidence>
<dbReference type="PANTHER" id="PTHR28112">
    <property type="entry name" value="SRP-INDEPENDENT TARGETING PROTEIN 3"/>
    <property type="match status" value="1"/>
</dbReference>
<dbReference type="GO" id="GO:0045047">
    <property type="term" value="P:protein targeting to ER"/>
    <property type="evidence" value="ECO:0007669"/>
    <property type="project" value="InterPro"/>
</dbReference>
<keyword evidence="2" id="KW-0472">Membrane</keyword>
<dbReference type="GO" id="GO:0005739">
    <property type="term" value="C:mitochondrion"/>
    <property type="evidence" value="ECO:0007669"/>
    <property type="project" value="TreeGrafter"/>
</dbReference>
<dbReference type="eggNOG" id="KOG4554">
    <property type="taxonomic scope" value="Eukaryota"/>
</dbReference>
<evidence type="ECO:0000256" key="1">
    <source>
        <dbReference type="SAM" id="MobiDB-lite"/>
    </source>
</evidence>
<dbReference type="Proteomes" id="UP000013827">
    <property type="component" value="Unassembled WGS sequence"/>
</dbReference>
<protein>
    <recommendedName>
        <fullName evidence="5">Inorganic phosphate transporter</fullName>
    </recommendedName>
</protein>
<name>A0A0D3KHF2_EMIH1</name>
<keyword evidence="4" id="KW-1185">Reference proteome</keyword>
<dbReference type="GeneID" id="17280458"/>
<dbReference type="OMA" id="MDYDIAD"/>
<dbReference type="InterPro" id="IPR012098">
    <property type="entry name" value="SND3_fun"/>
</dbReference>
<accession>A0A0D3KHF2</accession>
<dbReference type="PaxDb" id="2903-EOD35187"/>
<dbReference type="GO" id="GO:0005783">
    <property type="term" value="C:endoplasmic reticulum"/>
    <property type="evidence" value="ECO:0007669"/>
    <property type="project" value="InterPro"/>
</dbReference>
<keyword evidence="2" id="KW-0812">Transmembrane</keyword>
<dbReference type="RefSeq" id="XP_005787616.1">
    <property type="nucleotide sequence ID" value="XM_005787559.1"/>
</dbReference>
<proteinExistence type="predicted"/>